<accession>A0ABM3JL52</accession>
<evidence type="ECO:0000259" key="17">
    <source>
        <dbReference type="Pfam" id="PF22249"/>
    </source>
</evidence>
<feature type="transmembrane region" description="Helical" evidence="14">
    <location>
        <begin position="496"/>
        <end position="517"/>
    </location>
</feature>
<evidence type="ECO:0000256" key="10">
    <source>
        <dbReference type="ARBA" id="ARBA00022989"/>
    </source>
</evidence>
<dbReference type="InterPro" id="IPR053973">
    <property type="entry name" value="ERMP1-like_C"/>
</dbReference>
<evidence type="ECO:0000256" key="7">
    <source>
        <dbReference type="ARBA" id="ARBA00022801"/>
    </source>
</evidence>
<evidence type="ECO:0000256" key="4">
    <source>
        <dbReference type="ARBA" id="ARBA00022670"/>
    </source>
</evidence>
<evidence type="ECO:0000256" key="8">
    <source>
        <dbReference type="ARBA" id="ARBA00022824"/>
    </source>
</evidence>
<dbReference type="RefSeq" id="XP_049309968.1">
    <property type="nucleotide sequence ID" value="XM_049454011.1"/>
</dbReference>
<dbReference type="Pfam" id="PF22248">
    <property type="entry name" value="ERMP1_C"/>
    <property type="match status" value="1"/>
</dbReference>
<comment type="cofactor">
    <cofactor evidence="1">
        <name>Zn(2+)</name>
        <dbReference type="ChEBI" id="CHEBI:29105"/>
    </cofactor>
</comment>
<evidence type="ECO:0000256" key="2">
    <source>
        <dbReference type="ARBA" id="ARBA00004477"/>
    </source>
</evidence>
<evidence type="ECO:0000256" key="9">
    <source>
        <dbReference type="ARBA" id="ARBA00022833"/>
    </source>
</evidence>
<keyword evidence="12 14" id="KW-0472">Membrane</keyword>
<feature type="transmembrane region" description="Helical" evidence="14">
    <location>
        <begin position="581"/>
        <end position="605"/>
    </location>
</feature>
<evidence type="ECO:0000313" key="20">
    <source>
        <dbReference type="RefSeq" id="XP_049309968.1"/>
    </source>
</evidence>
<keyword evidence="18" id="KW-1185">Reference proteome</keyword>
<dbReference type="RefSeq" id="XP_049309966.1">
    <property type="nucleotide sequence ID" value="XM_049454009.1"/>
</dbReference>
<evidence type="ECO:0000313" key="19">
    <source>
        <dbReference type="RefSeq" id="XP_049309966.1"/>
    </source>
</evidence>
<keyword evidence="9" id="KW-0862">Zinc</keyword>
<dbReference type="PANTHER" id="PTHR12147">
    <property type="entry name" value="METALLOPEPTIDASE M28 FAMILY MEMBER"/>
    <property type="match status" value="1"/>
</dbReference>
<keyword evidence="5 14" id="KW-0812">Transmembrane</keyword>
<feature type="domain" description="Endoplasmic reticulum metallopeptidase 1-like C-terminal" evidence="16">
    <location>
        <begin position="682"/>
        <end position="905"/>
    </location>
</feature>
<dbReference type="GeneID" id="105232461"/>
<comment type="similarity">
    <text evidence="3">Belongs to the peptidase M28 family.</text>
</comment>
<name>A0ABM3JL52_BACDO</name>
<evidence type="ECO:0000259" key="16">
    <source>
        <dbReference type="Pfam" id="PF22248"/>
    </source>
</evidence>
<reference evidence="19 20" key="1">
    <citation type="submission" date="2025-05" db="UniProtKB">
        <authorList>
            <consortium name="RefSeq"/>
        </authorList>
    </citation>
    <scope>IDENTIFICATION</scope>
    <source>
        <tissue evidence="19 20">Adult</tissue>
    </source>
</reference>
<feature type="transmembrane region" description="Helical" evidence="14">
    <location>
        <begin position="453"/>
        <end position="476"/>
    </location>
</feature>
<dbReference type="Proteomes" id="UP001652620">
    <property type="component" value="Chromosome 3"/>
</dbReference>
<evidence type="ECO:0000256" key="3">
    <source>
        <dbReference type="ARBA" id="ARBA00010918"/>
    </source>
</evidence>
<dbReference type="Pfam" id="PF04389">
    <property type="entry name" value="Peptidase_M28"/>
    <property type="match status" value="1"/>
</dbReference>
<feature type="transmembrane region" description="Helical" evidence="14">
    <location>
        <begin position="424"/>
        <end position="441"/>
    </location>
</feature>
<feature type="transmembrane region" description="Helical" evidence="14">
    <location>
        <begin position="65"/>
        <end position="90"/>
    </location>
</feature>
<evidence type="ECO:0000256" key="5">
    <source>
        <dbReference type="ARBA" id="ARBA00022692"/>
    </source>
</evidence>
<comment type="subcellular location">
    <subcellularLocation>
        <location evidence="2">Endoplasmic reticulum membrane</location>
        <topology evidence="2">Multi-pass membrane protein</topology>
    </subcellularLocation>
</comment>
<organism evidence="18 19">
    <name type="scientific">Bactrocera dorsalis</name>
    <name type="common">Oriental fruit fly</name>
    <name type="synonym">Dacus dorsalis</name>
    <dbReference type="NCBI Taxonomy" id="27457"/>
    <lineage>
        <taxon>Eukaryota</taxon>
        <taxon>Metazoa</taxon>
        <taxon>Ecdysozoa</taxon>
        <taxon>Arthropoda</taxon>
        <taxon>Hexapoda</taxon>
        <taxon>Insecta</taxon>
        <taxon>Pterygota</taxon>
        <taxon>Neoptera</taxon>
        <taxon>Endopterygota</taxon>
        <taxon>Diptera</taxon>
        <taxon>Brachycera</taxon>
        <taxon>Muscomorpha</taxon>
        <taxon>Tephritoidea</taxon>
        <taxon>Tephritidae</taxon>
        <taxon>Bactrocera</taxon>
        <taxon>Bactrocera</taxon>
    </lineage>
</organism>
<keyword evidence="4" id="KW-0645">Protease</keyword>
<dbReference type="InterPro" id="IPR045175">
    <property type="entry name" value="M28_fam"/>
</dbReference>
<keyword evidence="10 14" id="KW-1133">Transmembrane helix</keyword>
<evidence type="ECO:0000259" key="15">
    <source>
        <dbReference type="Pfam" id="PF04389"/>
    </source>
</evidence>
<evidence type="ECO:0000256" key="12">
    <source>
        <dbReference type="ARBA" id="ARBA00023136"/>
    </source>
</evidence>
<evidence type="ECO:0000256" key="11">
    <source>
        <dbReference type="ARBA" id="ARBA00023049"/>
    </source>
</evidence>
<evidence type="ECO:0000313" key="18">
    <source>
        <dbReference type="Proteomes" id="UP001652620"/>
    </source>
</evidence>
<proteinExistence type="inferred from homology"/>
<dbReference type="CDD" id="cd03875">
    <property type="entry name" value="M28_Fxna_like"/>
    <property type="match status" value="1"/>
</dbReference>
<keyword evidence="7" id="KW-0378">Hydrolase</keyword>
<feature type="transmembrane region" description="Helical" evidence="14">
    <location>
        <begin position="555"/>
        <end position="574"/>
    </location>
</feature>
<evidence type="ECO:0000256" key="1">
    <source>
        <dbReference type="ARBA" id="ARBA00001947"/>
    </source>
</evidence>
<dbReference type="Pfam" id="PF22249">
    <property type="entry name" value="ERMP1-TM"/>
    <property type="match status" value="1"/>
</dbReference>
<dbReference type="SUPFAM" id="SSF53187">
    <property type="entry name" value="Zn-dependent exopeptidases"/>
    <property type="match status" value="1"/>
</dbReference>
<evidence type="ECO:0000256" key="6">
    <source>
        <dbReference type="ARBA" id="ARBA00022723"/>
    </source>
</evidence>
<feature type="domain" description="Peptidase M28" evidence="15">
    <location>
        <begin position="184"/>
        <end position="378"/>
    </location>
</feature>
<sequence>MRREDLFKYQPDFSLHLHIKKYSLTIGNKSSLVKVNSKMSEEEVKKVAPDEEKEMTYHKKPTSKVPWYLAPAFLIFWLVLIFAVVIPVFLSLPTGLTISNEKSTPNSFIAERAERILINFDRIGPKVVGSHANENHTVELLLEQLEAIRDVMHTDLFEMEIDVQVVSGAYIHWTMVNMYQGVQNVVVRFRTKASTSESYLLINSHFDSKPGSPGSGDDGAMVVVMLETLRVIATTRTPFQHPIIFLFNGAEENPLQASHGFITQHKWAKNCKAVINLDSAGSGNREVLFQTGPNHPWLMDIYRKGVKRSYASTFAEEIFQSGLIPSDTDFRNFRDFGKVPGLDMAHSYNGYVYHTKFDGVSLVPRGTLQTTGNNILGLVRTFTNSSILKDPSRHAEGHMVFYDFFGYYVVSYTESTGKTLNTCVSVGAILLIGISMYLMAADSFVSICYTLRLFSLIFVLHLIGWILAIALPLLMATIFDSADRSMTWFTSKWLVFGLYICPTLMGLSAPTLLYLSISRNDKVSQPYRLQMVDHAHTLILSILCILLTYSSIRSSYFLMIPLLFHALSLVINMVTTLHKRAYYWSIFVILCQIIPFLYFTYLFHAQLISTMPMMGRFGSSSNPDLYIAILTILGTMLSMGYLILLLNIFNRPKLVFLILPAVTLVIALIAMTKIGFPYRPATNVQRVNLQEVRRVFYEYDGTVSRNESGYLFDFQDRRKQLPFAPYVDLEDLYNISDECDKYMMCGMPIFNHRTTKSRRQASFLPREVPLQLPGVPQLTLLRKSINTTTETIRFEFELEGPSHMSIFLQPLEKVTVSDWSFLAAMLLREPPFHVYFSYGKISTPLTFYIDLKKENSEFDEPLMQLGISGHYISFEHERDAETKKFLATFPPYSYIMEWPSSYERYIF</sequence>
<dbReference type="InterPro" id="IPR053974">
    <property type="entry name" value="ERMP1_1-A_TM"/>
</dbReference>
<feature type="transmembrane region" description="Helical" evidence="14">
    <location>
        <begin position="654"/>
        <end position="676"/>
    </location>
</feature>
<dbReference type="InterPro" id="IPR007484">
    <property type="entry name" value="Peptidase_M28"/>
</dbReference>
<keyword evidence="6" id="KW-0479">Metal-binding</keyword>
<gene>
    <name evidence="19 20" type="primary">LOC105232461</name>
</gene>
<dbReference type="Gene3D" id="3.40.630.10">
    <property type="entry name" value="Zn peptidases"/>
    <property type="match status" value="1"/>
</dbReference>
<feature type="transmembrane region" description="Helical" evidence="14">
    <location>
        <begin position="529"/>
        <end position="549"/>
    </location>
</feature>
<keyword evidence="8" id="KW-0256">Endoplasmic reticulum</keyword>
<evidence type="ECO:0000256" key="14">
    <source>
        <dbReference type="SAM" id="Phobius"/>
    </source>
</evidence>
<keyword evidence="13" id="KW-0325">Glycoprotein</keyword>
<protein>
    <submittedName>
        <fullName evidence="19">Endoplasmic reticulum metallopeptidase 1 isoform X1</fullName>
    </submittedName>
    <submittedName>
        <fullName evidence="20">Endoplasmic reticulum metallopeptidase 1 isoform X3</fullName>
    </submittedName>
</protein>
<evidence type="ECO:0000256" key="13">
    <source>
        <dbReference type="ARBA" id="ARBA00023180"/>
    </source>
</evidence>
<dbReference type="InterPro" id="IPR048024">
    <property type="entry name" value="Fxna-like_M28_dom"/>
</dbReference>
<feature type="domain" description="Endoplasmic reticulum metallopeptidase 1/1-A TM" evidence="17">
    <location>
        <begin position="454"/>
        <end position="668"/>
    </location>
</feature>
<feature type="transmembrane region" description="Helical" evidence="14">
    <location>
        <begin position="625"/>
        <end position="647"/>
    </location>
</feature>
<dbReference type="PANTHER" id="PTHR12147:SF22">
    <property type="entry name" value="ENDOPLASMIC RETICULUM METALLOPEPTIDASE 1"/>
    <property type="match status" value="1"/>
</dbReference>
<keyword evidence="11" id="KW-0482">Metalloprotease</keyword>